<keyword evidence="3" id="KW-0949">S-adenosyl-L-methionine</keyword>
<evidence type="ECO:0000259" key="4">
    <source>
        <dbReference type="Pfam" id="PF10017"/>
    </source>
</evidence>
<keyword evidence="6" id="KW-1185">Reference proteome</keyword>
<reference evidence="5 6" key="1">
    <citation type="submission" date="2018-06" db="EMBL/GenBank/DDBJ databases">
        <title>Fusarium incarnatum-equiseti species complex species 28.</title>
        <authorList>
            <person name="Gardiner D.M."/>
        </authorList>
    </citation>
    <scope>NUCLEOTIDE SEQUENCE [LARGE SCALE GENOMIC DNA]</scope>
    <source>
        <strain evidence="5 6">FIESC_28</strain>
    </source>
</reference>
<sequence>MSSLRSTAYPLDGEIIDIGGSLIDLTFVNDQLPKAFSGQGDFPKEVAYTTGMEKWNAIAVKSYQTKDEMAIIKATADKVVQGFKSGTHIIDLGAANSRKFMPYVRAFINQGKECVYVALDLSHPSLVDHLAKAKAAFPEVKCIGLWGSFQQGDVYFKQTRPTARLFLSLGSIFFNAPDDMAKDRCVEFKGHLTSDDRLIVGQDSPGADAGTIHAAYLTKEYDDFFTNYLQGLQDHAGIKGVNPLTDWDVRSRLNKAMHYFDVTAKKNMYCRKFRINVPAGTVYQMFKSWKRAEAEIHELTISVGLGIETLGKAPNSGMRQYLIKASEK</sequence>
<evidence type="ECO:0000313" key="5">
    <source>
        <dbReference type="EMBL" id="RBR16551.1"/>
    </source>
</evidence>
<dbReference type="RefSeq" id="XP_031014905.1">
    <property type="nucleotide sequence ID" value="XM_031161102.1"/>
</dbReference>
<proteinExistence type="predicted"/>
<keyword evidence="1" id="KW-0489">Methyltransferase</keyword>
<dbReference type="AlphaFoldDB" id="A0A366RHB9"/>
<dbReference type="PANTHER" id="PTHR43397:SF1">
    <property type="entry name" value="ERGOTHIONEINE BIOSYNTHESIS PROTEIN 1"/>
    <property type="match status" value="1"/>
</dbReference>
<dbReference type="GO" id="GO:0008168">
    <property type="term" value="F:methyltransferase activity"/>
    <property type="evidence" value="ECO:0007669"/>
    <property type="project" value="UniProtKB-KW"/>
</dbReference>
<dbReference type="PANTHER" id="PTHR43397">
    <property type="entry name" value="ERGOTHIONEINE BIOSYNTHESIS PROTEIN 1"/>
    <property type="match status" value="1"/>
</dbReference>
<dbReference type="Proteomes" id="UP000253153">
    <property type="component" value="Unassembled WGS sequence"/>
</dbReference>
<feature type="domain" description="Histidine-specific methyltransferase SAM-dependent" evidence="4">
    <location>
        <begin position="50"/>
        <end position="324"/>
    </location>
</feature>
<comment type="caution">
    <text evidence="5">The sequence shown here is derived from an EMBL/GenBank/DDBJ whole genome shotgun (WGS) entry which is preliminary data.</text>
</comment>
<dbReference type="EMBL" id="QKXC01000142">
    <property type="protein sequence ID" value="RBR16551.1"/>
    <property type="molecule type" value="Genomic_DNA"/>
</dbReference>
<name>A0A366RHB9_9HYPO</name>
<evidence type="ECO:0000256" key="1">
    <source>
        <dbReference type="ARBA" id="ARBA00022603"/>
    </source>
</evidence>
<dbReference type="Pfam" id="PF10017">
    <property type="entry name" value="Methyltransf_33"/>
    <property type="match status" value="1"/>
</dbReference>
<gene>
    <name evidence="5" type="ORF">FIESC28_06960</name>
</gene>
<dbReference type="GO" id="GO:0032259">
    <property type="term" value="P:methylation"/>
    <property type="evidence" value="ECO:0007669"/>
    <property type="project" value="UniProtKB-KW"/>
</dbReference>
<dbReference type="InterPro" id="IPR019257">
    <property type="entry name" value="MeTrfase_dom"/>
</dbReference>
<evidence type="ECO:0000313" key="6">
    <source>
        <dbReference type="Proteomes" id="UP000253153"/>
    </source>
</evidence>
<dbReference type="InterPro" id="IPR051128">
    <property type="entry name" value="EgtD_Methyltrsf_superfamily"/>
</dbReference>
<organism evidence="5 6">
    <name type="scientific">Fusarium coffeatum</name>
    <dbReference type="NCBI Taxonomy" id="231269"/>
    <lineage>
        <taxon>Eukaryota</taxon>
        <taxon>Fungi</taxon>
        <taxon>Dikarya</taxon>
        <taxon>Ascomycota</taxon>
        <taxon>Pezizomycotina</taxon>
        <taxon>Sordariomycetes</taxon>
        <taxon>Hypocreomycetidae</taxon>
        <taxon>Hypocreales</taxon>
        <taxon>Nectriaceae</taxon>
        <taxon>Fusarium</taxon>
        <taxon>Fusarium incarnatum-equiseti species complex</taxon>
    </lineage>
</organism>
<protein>
    <recommendedName>
        <fullName evidence="4">Histidine-specific methyltransferase SAM-dependent domain-containing protein</fullName>
    </recommendedName>
</protein>
<dbReference type="Gene3D" id="3.40.50.150">
    <property type="entry name" value="Vaccinia Virus protein VP39"/>
    <property type="match status" value="1"/>
</dbReference>
<evidence type="ECO:0000256" key="2">
    <source>
        <dbReference type="ARBA" id="ARBA00022679"/>
    </source>
</evidence>
<keyword evidence="2" id="KW-0808">Transferase</keyword>
<evidence type="ECO:0000256" key="3">
    <source>
        <dbReference type="ARBA" id="ARBA00022691"/>
    </source>
</evidence>
<dbReference type="InterPro" id="IPR029063">
    <property type="entry name" value="SAM-dependent_MTases_sf"/>
</dbReference>
<dbReference type="GeneID" id="41996398"/>
<dbReference type="OrthoDB" id="4999902at2759"/>
<accession>A0A366RHB9</accession>